<keyword evidence="4 6" id="KW-0862">Zinc</keyword>
<evidence type="ECO:0000256" key="3">
    <source>
        <dbReference type="ARBA" id="ARBA00022723"/>
    </source>
</evidence>
<comment type="caution">
    <text evidence="9">The sequence shown here is derived from an EMBL/GenBank/DDBJ whole genome shotgun (WGS) entry which is preliminary data.</text>
</comment>
<evidence type="ECO:0000256" key="1">
    <source>
        <dbReference type="ARBA" id="ARBA00001947"/>
    </source>
</evidence>
<dbReference type="InterPro" id="IPR011032">
    <property type="entry name" value="GroES-like_sf"/>
</dbReference>
<evidence type="ECO:0000256" key="4">
    <source>
        <dbReference type="ARBA" id="ARBA00022833"/>
    </source>
</evidence>
<dbReference type="EMBL" id="JBHSFK010000016">
    <property type="protein sequence ID" value="MFC4502599.1"/>
    <property type="molecule type" value="Genomic_DNA"/>
</dbReference>
<dbReference type="InterPro" id="IPR013154">
    <property type="entry name" value="ADH-like_N"/>
</dbReference>
<evidence type="ECO:0000256" key="2">
    <source>
        <dbReference type="ARBA" id="ARBA00008072"/>
    </source>
</evidence>
<proteinExistence type="inferred from homology"/>
<evidence type="ECO:0000259" key="8">
    <source>
        <dbReference type="Pfam" id="PF08240"/>
    </source>
</evidence>
<feature type="domain" description="Alcohol dehydrogenase-like C-terminal" evidence="7">
    <location>
        <begin position="179"/>
        <end position="301"/>
    </location>
</feature>
<evidence type="ECO:0000313" key="10">
    <source>
        <dbReference type="Proteomes" id="UP001595839"/>
    </source>
</evidence>
<protein>
    <submittedName>
        <fullName evidence="9">L-idonate 5-dehydrogenase</fullName>
    </submittedName>
</protein>
<dbReference type="PANTHER" id="PTHR43161:SF9">
    <property type="entry name" value="SORBITOL DEHYDROGENASE"/>
    <property type="match status" value="1"/>
</dbReference>
<dbReference type="PROSITE" id="PS00059">
    <property type="entry name" value="ADH_ZINC"/>
    <property type="match status" value="1"/>
</dbReference>
<dbReference type="Gene3D" id="3.40.50.720">
    <property type="entry name" value="NAD(P)-binding Rossmann-like Domain"/>
    <property type="match status" value="1"/>
</dbReference>
<sequence length="342" mass="35657">MRACVIHKAGDLRVEEFTPSAPGPGETAVTVAYGGICGSDLHYYRHGRVGDFTVREPMVLGHEIVGRVAALGPGAEGPAVGTPVAVHPATPCDQCAECGAGRRNVCAGTRYLGSAARTPHVQGGFAQHVTVPEAQIRALPPELDLRRAVLAEPLSVALHAVRRAGDVRGRRVLVTGAGPIGCLVTAVLHHRGAAEIVVSDLLDAPLRIARACGATGTVRADSPDPAARTASYDIAVEASGAPAGLRTCVERTRRGGTVVQLGLLPPGEVPLLGNIAVTRELELRGAFRFDTEFDEAIELLAGPLPVDAVVTHAYPLAEARAAFDIAHDRALASKVLLDLTRD</sequence>
<dbReference type="InterPro" id="IPR013149">
    <property type="entry name" value="ADH-like_C"/>
</dbReference>
<dbReference type="InterPro" id="IPR002328">
    <property type="entry name" value="ADH_Zn_CS"/>
</dbReference>
<keyword evidence="10" id="KW-1185">Reference proteome</keyword>
<dbReference type="PANTHER" id="PTHR43161">
    <property type="entry name" value="SORBITOL DEHYDROGENASE"/>
    <property type="match status" value="1"/>
</dbReference>
<keyword evidence="5" id="KW-0560">Oxidoreductase</keyword>
<keyword evidence="3 6" id="KW-0479">Metal-binding</keyword>
<dbReference type="Gene3D" id="3.90.180.10">
    <property type="entry name" value="Medium-chain alcohol dehydrogenases, catalytic domain"/>
    <property type="match status" value="1"/>
</dbReference>
<dbReference type="Pfam" id="PF08240">
    <property type="entry name" value="ADH_N"/>
    <property type="match status" value="1"/>
</dbReference>
<dbReference type="CDD" id="cd08232">
    <property type="entry name" value="idonate-5-DH"/>
    <property type="match status" value="1"/>
</dbReference>
<dbReference type="RefSeq" id="WP_381168878.1">
    <property type="nucleotide sequence ID" value="NZ_JBHSFK010000016.1"/>
</dbReference>
<organism evidence="9 10">
    <name type="scientific">Streptomyces vulcanius</name>
    <dbReference type="NCBI Taxonomy" id="1441876"/>
    <lineage>
        <taxon>Bacteria</taxon>
        <taxon>Bacillati</taxon>
        <taxon>Actinomycetota</taxon>
        <taxon>Actinomycetes</taxon>
        <taxon>Kitasatosporales</taxon>
        <taxon>Streptomycetaceae</taxon>
        <taxon>Streptomyces</taxon>
    </lineage>
</organism>
<feature type="domain" description="Alcohol dehydrogenase-like N-terminal" evidence="8">
    <location>
        <begin position="23"/>
        <end position="140"/>
    </location>
</feature>
<comment type="similarity">
    <text evidence="2 6">Belongs to the zinc-containing alcohol dehydrogenase family.</text>
</comment>
<evidence type="ECO:0000256" key="5">
    <source>
        <dbReference type="ARBA" id="ARBA00023002"/>
    </source>
</evidence>
<reference evidence="10" key="1">
    <citation type="journal article" date="2019" name="Int. J. Syst. Evol. Microbiol.">
        <title>The Global Catalogue of Microorganisms (GCM) 10K type strain sequencing project: providing services to taxonomists for standard genome sequencing and annotation.</title>
        <authorList>
            <consortium name="The Broad Institute Genomics Platform"/>
            <consortium name="The Broad Institute Genome Sequencing Center for Infectious Disease"/>
            <person name="Wu L."/>
            <person name="Ma J."/>
        </authorList>
    </citation>
    <scope>NUCLEOTIDE SEQUENCE [LARGE SCALE GENOMIC DNA]</scope>
    <source>
        <strain evidence="10">CGMCC 4.7177</strain>
    </source>
</reference>
<evidence type="ECO:0000259" key="7">
    <source>
        <dbReference type="Pfam" id="PF00107"/>
    </source>
</evidence>
<accession>A0ABV9ATN2</accession>
<dbReference type="SUPFAM" id="SSF50129">
    <property type="entry name" value="GroES-like"/>
    <property type="match status" value="1"/>
</dbReference>
<dbReference type="InterPro" id="IPR036291">
    <property type="entry name" value="NAD(P)-bd_dom_sf"/>
</dbReference>
<evidence type="ECO:0000313" key="9">
    <source>
        <dbReference type="EMBL" id="MFC4502599.1"/>
    </source>
</evidence>
<evidence type="ECO:0000256" key="6">
    <source>
        <dbReference type="RuleBase" id="RU361277"/>
    </source>
</evidence>
<dbReference type="Proteomes" id="UP001595839">
    <property type="component" value="Unassembled WGS sequence"/>
</dbReference>
<comment type="cofactor">
    <cofactor evidence="1 6">
        <name>Zn(2+)</name>
        <dbReference type="ChEBI" id="CHEBI:29105"/>
    </cofactor>
</comment>
<name>A0ABV9ATN2_9ACTN</name>
<dbReference type="Pfam" id="PF00107">
    <property type="entry name" value="ADH_zinc_N"/>
    <property type="match status" value="1"/>
</dbReference>
<dbReference type="SUPFAM" id="SSF51735">
    <property type="entry name" value="NAD(P)-binding Rossmann-fold domains"/>
    <property type="match status" value="1"/>
</dbReference>
<gene>
    <name evidence="9" type="ORF">ACFPIH_24315</name>
</gene>